<dbReference type="GO" id="GO:0006351">
    <property type="term" value="P:DNA-templated transcription"/>
    <property type="evidence" value="ECO:0007669"/>
    <property type="project" value="InterPro"/>
</dbReference>
<dbReference type="GO" id="GO:0003899">
    <property type="term" value="F:DNA-directed RNA polymerase activity"/>
    <property type="evidence" value="ECO:0007669"/>
    <property type="project" value="UniProtKB-EC"/>
</dbReference>
<accession>D5GJJ9</accession>
<dbReference type="RefSeq" id="XP_002840501.1">
    <property type="nucleotide sequence ID" value="XM_002840455.1"/>
</dbReference>
<dbReference type="PANTHER" id="PTHR20856">
    <property type="entry name" value="DNA-DIRECTED RNA POLYMERASE I SUBUNIT 2"/>
    <property type="match status" value="1"/>
</dbReference>
<evidence type="ECO:0000256" key="1">
    <source>
        <dbReference type="ARBA" id="ARBA00006835"/>
    </source>
</evidence>
<dbReference type="HOGENOM" id="CLU_000524_2_2_1"/>
<proteinExistence type="inferred from homology"/>
<evidence type="ECO:0000256" key="2">
    <source>
        <dbReference type="ARBA" id="ARBA00012418"/>
    </source>
</evidence>
<keyword evidence="5" id="KW-0548">Nucleotidyltransferase</keyword>
<organism evidence="9 10">
    <name type="scientific">Tuber melanosporum (strain Mel28)</name>
    <name type="common">Perigord black truffle</name>
    <dbReference type="NCBI Taxonomy" id="656061"/>
    <lineage>
        <taxon>Eukaryota</taxon>
        <taxon>Fungi</taxon>
        <taxon>Dikarya</taxon>
        <taxon>Ascomycota</taxon>
        <taxon>Pezizomycotina</taxon>
        <taxon>Pezizomycetes</taxon>
        <taxon>Pezizales</taxon>
        <taxon>Tuberaceae</taxon>
        <taxon>Tuber</taxon>
    </lineage>
</organism>
<name>D5GJJ9_TUBMM</name>
<dbReference type="PROSITE" id="PS01166">
    <property type="entry name" value="RNA_POL_BETA"/>
    <property type="match status" value="1"/>
</dbReference>
<dbReference type="InterPro" id="IPR007120">
    <property type="entry name" value="DNA-dir_RNAP_su2_dom"/>
</dbReference>
<dbReference type="EMBL" id="FN430332">
    <property type="protein sequence ID" value="CAZ84692.1"/>
    <property type="molecule type" value="Genomic_DNA"/>
</dbReference>
<dbReference type="GO" id="GO:0032549">
    <property type="term" value="F:ribonucleoside binding"/>
    <property type="evidence" value="ECO:0007669"/>
    <property type="project" value="InterPro"/>
</dbReference>
<dbReference type="SUPFAM" id="SSF64484">
    <property type="entry name" value="beta and beta-prime subunits of DNA dependent RNA-polymerase"/>
    <property type="match status" value="1"/>
</dbReference>
<dbReference type="FunFam" id="2.40.270.10:FF:000011">
    <property type="entry name" value="DNA-directed RNA polymerase subunit beta"/>
    <property type="match status" value="1"/>
</dbReference>
<sequence>MGKQAMGTPGTALRYRSDNKIYRLQTGQTPIVRSPLYSEYGLDNFPNGMNAVVAVISYTGYDMDDAMILNKSAHERGFETKFIFGKAYQRIGIRQDWLRIVDMDGLPTIGQLVRDGDAVFIYRGSEDAYIDEVRLLGSEGGDSKPMQEISIKYRIPRPPNIGDKFSSRHGQKGVCSQKWPSIDMPFTESGMQPDIIINPHAFPSRMTIGMFVESLAGKSGALHGIAQDSTPFRFDEENTAADYFGHQLKVAGYNYHGNEPMYSGITGEELHADIYIGVVYYQRLRHMVNDKYQVRTTGKISELTHQPIKGRKKGGGIRVGEMERDSLLAHGGAFLLQDRLFNCSDYTQTWVCRACGSFLSTMPSVRGSSFGSMVRCRRCADGLGGRFVGGKDTTVVAVPYVLKYLDVELSAMGIAMKFNISP</sequence>
<protein>
    <recommendedName>
        <fullName evidence="2">DNA-directed RNA polymerase</fullName>
        <ecNumber evidence="2">2.7.7.6</ecNumber>
    </recommendedName>
</protein>
<dbReference type="Gene3D" id="2.40.50.150">
    <property type="match status" value="1"/>
</dbReference>
<dbReference type="KEGG" id="tml:GSTUM_00009047001"/>
<feature type="domain" description="DNA-directed RNA polymerase subunit 2 hybrid-binding" evidence="7">
    <location>
        <begin position="117"/>
        <end position="313"/>
    </location>
</feature>
<dbReference type="Pfam" id="PF04560">
    <property type="entry name" value="RNA_pol_Rpb2_7"/>
    <property type="match status" value="1"/>
</dbReference>
<dbReference type="InterPro" id="IPR007121">
    <property type="entry name" value="RNA_pol_bsu_CS"/>
</dbReference>
<evidence type="ECO:0000259" key="8">
    <source>
        <dbReference type="Pfam" id="PF04560"/>
    </source>
</evidence>
<dbReference type="Gene3D" id="2.40.270.10">
    <property type="entry name" value="DNA-directed RNA polymerase, subunit 2, domain 6"/>
    <property type="match status" value="1"/>
</dbReference>
<dbReference type="EC" id="2.7.7.6" evidence="2"/>
<keyword evidence="4" id="KW-0808">Transferase</keyword>
<evidence type="ECO:0000256" key="3">
    <source>
        <dbReference type="ARBA" id="ARBA00022478"/>
    </source>
</evidence>
<feature type="domain" description="RNA polymerase Rpb2" evidence="8">
    <location>
        <begin position="315"/>
        <end position="418"/>
    </location>
</feature>
<evidence type="ECO:0000313" key="9">
    <source>
        <dbReference type="EMBL" id="CAZ84692.1"/>
    </source>
</evidence>
<feature type="domain" description="DNA-directed RNA polymerase subunit 2 hybrid-binding" evidence="7">
    <location>
        <begin position="1"/>
        <end position="87"/>
    </location>
</feature>
<reference evidence="9 10" key="1">
    <citation type="journal article" date="2010" name="Nature">
        <title>Perigord black truffle genome uncovers evolutionary origins and mechanisms of symbiosis.</title>
        <authorList>
            <person name="Martin F."/>
            <person name="Kohler A."/>
            <person name="Murat C."/>
            <person name="Balestrini R."/>
            <person name="Coutinho P.M."/>
            <person name="Jaillon O."/>
            <person name="Montanini B."/>
            <person name="Morin E."/>
            <person name="Noel B."/>
            <person name="Percudani R."/>
            <person name="Porcel B."/>
            <person name="Rubini A."/>
            <person name="Amicucci A."/>
            <person name="Amselem J."/>
            <person name="Anthouard V."/>
            <person name="Arcioni S."/>
            <person name="Artiguenave F."/>
            <person name="Aury J.M."/>
            <person name="Ballario P."/>
            <person name="Bolchi A."/>
            <person name="Brenna A."/>
            <person name="Brun A."/>
            <person name="Buee M."/>
            <person name="Cantarel B."/>
            <person name="Chevalier G."/>
            <person name="Couloux A."/>
            <person name="Da Silva C."/>
            <person name="Denoeud F."/>
            <person name="Duplessis S."/>
            <person name="Ghignone S."/>
            <person name="Hilselberger B."/>
            <person name="Iotti M."/>
            <person name="Marcais B."/>
            <person name="Mello A."/>
            <person name="Miranda M."/>
            <person name="Pacioni G."/>
            <person name="Quesneville H."/>
            <person name="Riccioni C."/>
            <person name="Ruotolo R."/>
            <person name="Splivallo R."/>
            <person name="Stocchi V."/>
            <person name="Tisserant E."/>
            <person name="Viscomi A.R."/>
            <person name="Zambonelli A."/>
            <person name="Zampieri E."/>
            <person name="Henrissat B."/>
            <person name="Lebrun M.H."/>
            <person name="Paolocci F."/>
            <person name="Bonfante P."/>
            <person name="Ottonello S."/>
            <person name="Wincker P."/>
        </authorList>
    </citation>
    <scope>NUCLEOTIDE SEQUENCE [LARGE SCALE GENOMIC DNA]</scope>
    <source>
        <strain evidence="9 10">Mel28</strain>
    </source>
</reference>
<dbReference type="GeneID" id="9182693"/>
<dbReference type="GO" id="GO:0003677">
    <property type="term" value="F:DNA binding"/>
    <property type="evidence" value="ECO:0007669"/>
    <property type="project" value="InterPro"/>
</dbReference>
<dbReference type="AlphaFoldDB" id="D5GJJ9"/>
<evidence type="ECO:0000256" key="5">
    <source>
        <dbReference type="ARBA" id="ARBA00022695"/>
    </source>
</evidence>
<dbReference type="InterPro" id="IPR014724">
    <property type="entry name" value="RNA_pol_RPB2_OB-fold"/>
</dbReference>
<dbReference type="InterPro" id="IPR015712">
    <property type="entry name" value="DNA-dir_RNA_pol_su2"/>
</dbReference>
<evidence type="ECO:0000313" key="10">
    <source>
        <dbReference type="Proteomes" id="UP000006911"/>
    </source>
</evidence>
<keyword evidence="3" id="KW-0240">DNA-directed RNA polymerase</keyword>
<comment type="similarity">
    <text evidence="1">Belongs to the RNA polymerase beta chain family.</text>
</comment>
<dbReference type="InterPro" id="IPR037033">
    <property type="entry name" value="DNA-dir_RNAP_su2_hyb_sf"/>
</dbReference>
<dbReference type="STRING" id="656061.D5GJJ9"/>
<evidence type="ECO:0000256" key="4">
    <source>
        <dbReference type="ARBA" id="ARBA00022679"/>
    </source>
</evidence>
<keyword evidence="6" id="KW-0804">Transcription</keyword>
<dbReference type="Proteomes" id="UP000006911">
    <property type="component" value="Unassembled WGS sequence"/>
</dbReference>
<dbReference type="InterPro" id="IPR007641">
    <property type="entry name" value="RNA_pol_Rpb2_7"/>
</dbReference>
<dbReference type="InParanoid" id="D5GJJ9"/>
<evidence type="ECO:0000259" key="7">
    <source>
        <dbReference type="Pfam" id="PF00562"/>
    </source>
</evidence>
<dbReference type="eggNOG" id="KOG0216">
    <property type="taxonomic scope" value="Eukaryota"/>
</dbReference>
<dbReference type="Gene3D" id="3.90.1800.10">
    <property type="entry name" value="RNA polymerase alpha subunit dimerisation domain"/>
    <property type="match status" value="1"/>
</dbReference>
<evidence type="ECO:0000256" key="6">
    <source>
        <dbReference type="ARBA" id="ARBA00023163"/>
    </source>
</evidence>
<dbReference type="OMA" id="TICHVCK"/>
<dbReference type="CDD" id="cd00653">
    <property type="entry name" value="RNA_pol_B_RPB2"/>
    <property type="match status" value="1"/>
</dbReference>
<keyword evidence="10" id="KW-1185">Reference proteome</keyword>
<gene>
    <name evidence="9" type="ORF">GSTUM_00009047001</name>
</gene>
<dbReference type="GO" id="GO:0000428">
    <property type="term" value="C:DNA-directed RNA polymerase complex"/>
    <property type="evidence" value="ECO:0007669"/>
    <property type="project" value="UniProtKB-KW"/>
</dbReference>
<dbReference type="Pfam" id="PF00562">
    <property type="entry name" value="RNA_pol_Rpb2_6"/>
    <property type="match status" value="2"/>
</dbReference>